<protein>
    <submittedName>
        <fullName evidence="2">Uncharacterized protein</fullName>
    </submittedName>
</protein>
<dbReference type="AlphaFoldDB" id="X0X5A8"/>
<evidence type="ECO:0000256" key="1">
    <source>
        <dbReference type="SAM" id="MobiDB-lite"/>
    </source>
</evidence>
<gene>
    <name evidence="2" type="ORF">S01H1_64619</name>
</gene>
<evidence type="ECO:0000313" key="2">
    <source>
        <dbReference type="EMBL" id="GAG30562.1"/>
    </source>
</evidence>
<comment type="caution">
    <text evidence="2">The sequence shown here is derived from an EMBL/GenBank/DDBJ whole genome shotgun (WGS) entry which is preliminary data.</text>
</comment>
<feature type="region of interest" description="Disordered" evidence="1">
    <location>
        <begin position="63"/>
        <end position="101"/>
    </location>
</feature>
<reference evidence="2" key="1">
    <citation type="journal article" date="2014" name="Front. Microbiol.">
        <title>High frequency of phylogenetically diverse reductive dehalogenase-homologous genes in deep subseafloor sedimentary metagenomes.</title>
        <authorList>
            <person name="Kawai M."/>
            <person name="Futagami T."/>
            <person name="Toyoda A."/>
            <person name="Takaki Y."/>
            <person name="Nishi S."/>
            <person name="Hori S."/>
            <person name="Arai W."/>
            <person name="Tsubouchi T."/>
            <person name="Morono Y."/>
            <person name="Uchiyama I."/>
            <person name="Ito T."/>
            <person name="Fujiyama A."/>
            <person name="Inagaki F."/>
            <person name="Takami H."/>
        </authorList>
    </citation>
    <scope>NUCLEOTIDE SEQUENCE</scope>
    <source>
        <strain evidence="2">Expedition CK06-06</strain>
    </source>
</reference>
<dbReference type="EMBL" id="BARS01042597">
    <property type="protein sequence ID" value="GAG30562.1"/>
    <property type="molecule type" value="Genomic_DNA"/>
</dbReference>
<name>X0X5A8_9ZZZZ</name>
<proteinExistence type="predicted"/>
<accession>X0X5A8</accession>
<feature type="region of interest" description="Disordered" evidence="1">
    <location>
        <begin position="117"/>
        <end position="146"/>
    </location>
</feature>
<organism evidence="2">
    <name type="scientific">marine sediment metagenome</name>
    <dbReference type="NCBI Taxonomy" id="412755"/>
    <lineage>
        <taxon>unclassified sequences</taxon>
        <taxon>metagenomes</taxon>
        <taxon>ecological metagenomes</taxon>
    </lineage>
</organism>
<feature type="non-terminal residue" evidence="2">
    <location>
        <position position="1"/>
    </location>
</feature>
<sequence>LPDNWEQQYFGNTNRYDRYDDPDWDMGNNLEEFLRNMAPNSPNDDDMDGLWDHWEYHYFGNANSCDANSDPDGDELTNRQEQDPILGTHPGRASQDRDQDGLPDVWEIRWFGNCDANTHGNPDRDCPDNLDEYELSSDPTISMDGD</sequence>